<name>A0AC61PMQ8_9FIRM</name>
<sequence length="306" mass="32849">MSIVVIGCVFVDIKGYPSRTYIPGGRNAGKVRYVHGGVSRNIAEDLGNMELDPVLISLVDPNGTGEDVLLRLREHGVDTRMIQKVPDGMGTWLAVFDNNNDVCASISHRPDLSPLLCLLQAEGNSLFSAADSILLELDLDESLMEEIYRLKCKYNKKIYAAVSNINIALDRRAYLQQTDCFICNRQEAGVLFSAEFSGDSPDSLARQLSERVIDANIPSMVVTLGGDGAIWADSRGLYGTCAAQQVPVADTTGAGDAFFAGVAAGLTYGKSLSEACCIGVRLASSVICSLENTCPHFLPSEFGLTP</sequence>
<keyword evidence="2" id="KW-1185">Reference proteome</keyword>
<reference evidence="1" key="1">
    <citation type="submission" date="2017-04" db="EMBL/GenBank/DDBJ databases">
        <authorList>
            <person name="Varghese N."/>
            <person name="Submissions S."/>
        </authorList>
    </citation>
    <scope>NUCLEOTIDE SEQUENCE</scope>
    <source>
        <strain evidence="1">WTE2008</strain>
    </source>
</reference>
<dbReference type="Proteomes" id="UP000192328">
    <property type="component" value="Unassembled WGS sequence"/>
</dbReference>
<evidence type="ECO:0000313" key="2">
    <source>
        <dbReference type="Proteomes" id="UP000192328"/>
    </source>
</evidence>
<organism evidence="1 2">
    <name type="scientific">Aristaeella lactis</name>
    <dbReference type="NCBI Taxonomy" id="3046383"/>
    <lineage>
        <taxon>Bacteria</taxon>
        <taxon>Bacillati</taxon>
        <taxon>Bacillota</taxon>
        <taxon>Clostridia</taxon>
        <taxon>Eubacteriales</taxon>
        <taxon>Aristaeellaceae</taxon>
        <taxon>Aristaeella</taxon>
    </lineage>
</organism>
<keyword evidence="1" id="KW-0418">Kinase</keyword>
<comment type="caution">
    <text evidence="1">The sequence shown here is derived from an EMBL/GenBank/DDBJ whole genome shotgun (WGS) entry which is preliminary data.</text>
</comment>
<proteinExistence type="predicted"/>
<accession>A0AC61PMQ8</accession>
<protein>
    <submittedName>
        <fullName evidence="1">Pseudouridine kinase</fullName>
    </submittedName>
</protein>
<dbReference type="EMBL" id="FWXZ01000004">
    <property type="protein sequence ID" value="SMC71494.1"/>
    <property type="molecule type" value="Genomic_DNA"/>
</dbReference>
<gene>
    <name evidence="1" type="ORF">SAMN06297397_2131</name>
</gene>
<evidence type="ECO:0000313" key="1">
    <source>
        <dbReference type="EMBL" id="SMC71494.1"/>
    </source>
</evidence>
<keyword evidence="1" id="KW-0808">Transferase</keyword>